<dbReference type="Proteomes" id="UP000532440">
    <property type="component" value="Unassembled WGS sequence"/>
</dbReference>
<protein>
    <submittedName>
        <fullName evidence="2">Uncharacterized protein</fullName>
    </submittedName>
</protein>
<feature type="region of interest" description="Disordered" evidence="1">
    <location>
        <begin position="45"/>
        <end position="68"/>
    </location>
</feature>
<evidence type="ECO:0000256" key="1">
    <source>
        <dbReference type="SAM" id="MobiDB-lite"/>
    </source>
</evidence>
<dbReference type="AlphaFoldDB" id="A0A7W8HF26"/>
<dbReference type="EMBL" id="JACHGB010000002">
    <property type="protein sequence ID" value="MBB5270815.1"/>
    <property type="molecule type" value="Genomic_DNA"/>
</dbReference>
<feature type="compositionally biased region" description="Low complexity" evidence="1">
    <location>
        <begin position="49"/>
        <end position="68"/>
    </location>
</feature>
<name>A0A7W8HF26_9BURK</name>
<organism evidence="2 3">
    <name type="scientific">Quisquiliibacterium transsilvanicum</name>
    <dbReference type="NCBI Taxonomy" id="1549638"/>
    <lineage>
        <taxon>Bacteria</taxon>
        <taxon>Pseudomonadati</taxon>
        <taxon>Pseudomonadota</taxon>
        <taxon>Betaproteobacteria</taxon>
        <taxon>Burkholderiales</taxon>
        <taxon>Burkholderiaceae</taxon>
        <taxon>Quisquiliibacterium</taxon>
    </lineage>
</organism>
<keyword evidence="3" id="KW-1185">Reference proteome</keyword>
<accession>A0A7W8HF26</accession>
<sequence length="325" mass="33796">MKRLVSPAGCVEGGSRGRLRLKLLAAGLTMMSAAACVDRPSPDAPAAFGDARQAAPDRAAPPAGGMPGPTLAGSMLQNLAAAGPALPGVAGRLGLYDLELVGEIELDGDRVERSYRATLVNRGAPFGGAELLLRDAGPRIEIVSGSLRVVALGPEERASPAETLVLRHPSKQPIDPERLRWELRETDDSEGPAGALLRGDPKEPAAAALRGFTAGAPPAFSAQPLQIEAVLVQAATVGQVNDALRRTATRIAGMRPHNRMLTLRMEAGTGVASMQQRLEQLQASGAFEMLRPVLAPSSGPAGRGTGPGELPPPDPEPDFADHRDV</sequence>
<gene>
    <name evidence="2" type="ORF">HNQ70_000819</name>
</gene>
<evidence type="ECO:0000313" key="3">
    <source>
        <dbReference type="Proteomes" id="UP000532440"/>
    </source>
</evidence>
<comment type="caution">
    <text evidence="2">The sequence shown here is derived from an EMBL/GenBank/DDBJ whole genome shotgun (WGS) entry which is preliminary data.</text>
</comment>
<reference evidence="2 3" key="1">
    <citation type="submission" date="2020-08" db="EMBL/GenBank/DDBJ databases">
        <title>Genomic Encyclopedia of Type Strains, Phase IV (KMG-IV): sequencing the most valuable type-strain genomes for metagenomic binning, comparative biology and taxonomic classification.</title>
        <authorList>
            <person name="Goeker M."/>
        </authorList>
    </citation>
    <scope>NUCLEOTIDE SEQUENCE [LARGE SCALE GENOMIC DNA]</scope>
    <source>
        <strain evidence="2 3">DSM 29781</strain>
    </source>
</reference>
<dbReference type="RefSeq" id="WP_183964543.1">
    <property type="nucleotide sequence ID" value="NZ_BAABEW010000010.1"/>
</dbReference>
<proteinExistence type="predicted"/>
<evidence type="ECO:0000313" key="2">
    <source>
        <dbReference type="EMBL" id="MBB5270815.1"/>
    </source>
</evidence>
<feature type="region of interest" description="Disordered" evidence="1">
    <location>
        <begin position="291"/>
        <end position="325"/>
    </location>
</feature>